<proteinExistence type="inferred from homology"/>
<name>A0A183DD03_9BILA</name>
<dbReference type="PRINTS" id="PR00081">
    <property type="entry name" value="GDHRDH"/>
</dbReference>
<keyword evidence="2" id="KW-0560">Oxidoreductase</keyword>
<evidence type="ECO:0000313" key="5">
    <source>
        <dbReference type="WBParaSite" id="GPUH_0000660301-mRNA-1"/>
    </source>
</evidence>
<dbReference type="OrthoDB" id="5840142at2759"/>
<protein>
    <submittedName>
        <fullName evidence="5">Dehydrogenase/reductase SDR family member 11</fullName>
    </submittedName>
</protein>
<gene>
    <name evidence="3" type="ORF">GPUH_LOCUS6596</name>
</gene>
<dbReference type="EMBL" id="UYRT01015737">
    <property type="protein sequence ID" value="VDK55266.1"/>
    <property type="molecule type" value="Genomic_DNA"/>
</dbReference>
<dbReference type="SUPFAM" id="SSF51735">
    <property type="entry name" value="NAD(P)-binding Rossmann-fold domains"/>
    <property type="match status" value="1"/>
</dbReference>
<dbReference type="Proteomes" id="UP000271098">
    <property type="component" value="Unassembled WGS sequence"/>
</dbReference>
<dbReference type="InterPro" id="IPR002347">
    <property type="entry name" value="SDR_fam"/>
</dbReference>
<evidence type="ECO:0000256" key="1">
    <source>
        <dbReference type="ARBA" id="ARBA00006484"/>
    </source>
</evidence>
<comment type="similarity">
    <text evidence="1">Belongs to the short-chain dehydrogenases/reductases (SDR) family.</text>
</comment>
<evidence type="ECO:0000313" key="4">
    <source>
        <dbReference type="Proteomes" id="UP000271098"/>
    </source>
</evidence>
<accession>A0A183DD03</accession>
<dbReference type="InterPro" id="IPR036291">
    <property type="entry name" value="NAD(P)-bd_dom_sf"/>
</dbReference>
<organism evidence="5">
    <name type="scientific">Gongylonema pulchrum</name>
    <dbReference type="NCBI Taxonomy" id="637853"/>
    <lineage>
        <taxon>Eukaryota</taxon>
        <taxon>Metazoa</taxon>
        <taxon>Ecdysozoa</taxon>
        <taxon>Nematoda</taxon>
        <taxon>Chromadorea</taxon>
        <taxon>Rhabditida</taxon>
        <taxon>Spirurina</taxon>
        <taxon>Spiruromorpha</taxon>
        <taxon>Spiruroidea</taxon>
        <taxon>Gongylonematidae</taxon>
        <taxon>Gongylonema</taxon>
    </lineage>
</organism>
<reference evidence="3 4" key="2">
    <citation type="submission" date="2018-11" db="EMBL/GenBank/DDBJ databases">
        <authorList>
            <consortium name="Pathogen Informatics"/>
        </authorList>
    </citation>
    <scope>NUCLEOTIDE SEQUENCE [LARGE SCALE GENOMIC DNA]</scope>
</reference>
<reference evidence="5" key="1">
    <citation type="submission" date="2016-06" db="UniProtKB">
        <authorList>
            <consortium name="WormBaseParasite"/>
        </authorList>
    </citation>
    <scope>IDENTIFICATION</scope>
</reference>
<dbReference type="AlphaFoldDB" id="A0A183DD03"/>
<evidence type="ECO:0000313" key="3">
    <source>
        <dbReference type="EMBL" id="VDK55266.1"/>
    </source>
</evidence>
<dbReference type="WBParaSite" id="GPUH_0000660301-mRNA-1">
    <property type="protein sequence ID" value="GPUH_0000660301-mRNA-1"/>
    <property type="gene ID" value="GPUH_0000660301"/>
</dbReference>
<evidence type="ECO:0000256" key="2">
    <source>
        <dbReference type="ARBA" id="ARBA00023002"/>
    </source>
</evidence>
<keyword evidence="4" id="KW-1185">Reference proteome</keyword>
<dbReference type="Pfam" id="PF00106">
    <property type="entry name" value="adh_short"/>
    <property type="match status" value="1"/>
</dbReference>
<dbReference type="Gene3D" id="3.40.50.720">
    <property type="entry name" value="NAD(P)-binding Rossmann-like Domain"/>
    <property type="match status" value="1"/>
</dbReference>
<sequence>MLLFEEKTTIEKVCIVTGASEGIGAAIVRELALEGHMRVVFCARREEKLKELARKLEVEGCPSSNLLPVVCDVTQISEVQYMLDRTMETYGTVDVLINNAGCMYYQMIKNGPTKVSCFYYVKTAFS</sequence>
<dbReference type="PANTHER" id="PTHR43115:SF4">
    <property type="entry name" value="DEHYDROGENASE_REDUCTASE SDR FAMILY MEMBER 11"/>
    <property type="match status" value="1"/>
</dbReference>
<dbReference type="GO" id="GO:0016491">
    <property type="term" value="F:oxidoreductase activity"/>
    <property type="evidence" value="ECO:0007669"/>
    <property type="project" value="UniProtKB-KW"/>
</dbReference>
<dbReference type="PANTHER" id="PTHR43115">
    <property type="entry name" value="DEHYDROGENASE/REDUCTASE SDR FAMILY MEMBER 11"/>
    <property type="match status" value="1"/>
</dbReference>